<proteinExistence type="inferred from homology"/>
<evidence type="ECO:0000313" key="6">
    <source>
        <dbReference type="Proteomes" id="UP000275772"/>
    </source>
</evidence>
<feature type="region of interest" description="Disordered" evidence="4">
    <location>
        <begin position="1"/>
        <end position="32"/>
    </location>
</feature>
<dbReference type="GO" id="GO:0071013">
    <property type="term" value="C:catalytic step 2 spliceosome"/>
    <property type="evidence" value="ECO:0007669"/>
    <property type="project" value="TreeGrafter"/>
</dbReference>
<keyword evidence="3" id="KW-0539">Nucleus</keyword>
<dbReference type="Proteomes" id="UP000275772">
    <property type="component" value="Unassembled WGS sequence"/>
</dbReference>
<name>A0A383UY94_BLUHO</name>
<dbReference type="EMBL" id="UNSH01000064">
    <property type="protein sequence ID" value="SZF04272.1"/>
    <property type="molecule type" value="Genomic_DNA"/>
</dbReference>
<dbReference type="InterPro" id="IPR019148">
    <property type="entry name" value="Nuclear_protein_DGCR14_ESS-2"/>
</dbReference>
<feature type="compositionally biased region" description="Polar residues" evidence="4">
    <location>
        <begin position="1"/>
        <end position="11"/>
    </location>
</feature>
<evidence type="ECO:0000256" key="4">
    <source>
        <dbReference type="SAM" id="MobiDB-lite"/>
    </source>
</evidence>
<evidence type="ECO:0000256" key="2">
    <source>
        <dbReference type="ARBA" id="ARBA00009072"/>
    </source>
</evidence>
<sequence length="445" mass="50269">MESNKSTSIVRKSSAMEIMMPPPKRIKRPKNVIDEESYTQGLSEIIARDFFPGLFELETKQEYLDALESQNEAWISSAKRRLEQVMMRGKQHGRRGTSLQTPLEDSDNTNEFATKLSSNDSVVNAANLRADDLSIDTNMSLDSFQSKYTSEDNESFYKLLDNQNRKRAQKYAWMWSAGNKLPSKMMLKQKEIELKLIQSRSSTGSDKREISNYLTKDSHQISVQGWKSKPNNGLMFIPDGVEDSVQTIARKAQNESRAAPKGISYASTRMSETFDEPGSRDSRTLVPQLKPDIRNPCSTNRAGLNQASQLQDGEMPHVNGYTFVDDEDEEEPEIPQVTKVINFGKDDLSRNPFTIKAQSHREDLLRRIVDKTAKSKRQSTIDGFTGRVEQTPVPKFPSSPKVGASQLTPAAKRLWGQVGTRTTGITHAFEPTRHKSGLRNRWTPS</sequence>
<comment type="similarity">
    <text evidence="2">Belongs to the ESS2 family.</text>
</comment>
<feature type="region of interest" description="Disordered" evidence="4">
    <location>
        <begin position="413"/>
        <end position="445"/>
    </location>
</feature>
<dbReference type="PANTHER" id="PTHR12940:SF0">
    <property type="entry name" value="SPLICING FACTOR ESS-2 HOMOLOG"/>
    <property type="match status" value="1"/>
</dbReference>
<protein>
    <recommendedName>
        <fullName evidence="7">Nuclear protein Es2</fullName>
    </recommendedName>
</protein>
<evidence type="ECO:0000256" key="1">
    <source>
        <dbReference type="ARBA" id="ARBA00004123"/>
    </source>
</evidence>
<reference evidence="5 6" key="1">
    <citation type="submission" date="2017-11" db="EMBL/GenBank/DDBJ databases">
        <authorList>
            <person name="Kracher B."/>
        </authorList>
    </citation>
    <scope>NUCLEOTIDE SEQUENCE [LARGE SCALE GENOMIC DNA]</scope>
    <source>
        <strain evidence="5 6">RACE1</strain>
    </source>
</reference>
<dbReference type="Pfam" id="PF09751">
    <property type="entry name" value="Es2"/>
    <property type="match status" value="1"/>
</dbReference>
<evidence type="ECO:0008006" key="7">
    <source>
        <dbReference type="Google" id="ProtNLM"/>
    </source>
</evidence>
<gene>
    <name evidence="5" type="ORF">BLGHR1_15068</name>
</gene>
<accession>A0A383UY94</accession>
<feature type="compositionally biased region" description="Polar residues" evidence="4">
    <location>
        <begin position="97"/>
        <end position="108"/>
    </location>
</feature>
<evidence type="ECO:0000256" key="3">
    <source>
        <dbReference type="ARBA" id="ARBA00023242"/>
    </source>
</evidence>
<organism evidence="5 6">
    <name type="scientific">Blumeria hordei</name>
    <name type="common">Barley powdery mildew</name>
    <name type="synonym">Blumeria graminis f. sp. hordei</name>
    <dbReference type="NCBI Taxonomy" id="2867405"/>
    <lineage>
        <taxon>Eukaryota</taxon>
        <taxon>Fungi</taxon>
        <taxon>Dikarya</taxon>
        <taxon>Ascomycota</taxon>
        <taxon>Pezizomycotina</taxon>
        <taxon>Leotiomycetes</taxon>
        <taxon>Erysiphales</taxon>
        <taxon>Erysiphaceae</taxon>
        <taxon>Blumeria</taxon>
    </lineage>
</organism>
<evidence type="ECO:0000313" key="5">
    <source>
        <dbReference type="EMBL" id="SZF04272.1"/>
    </source>
</evidence>
<dbReference type="VEuPathDB" id="FungiDB:BLGHR1_15068"/>
<dbReference type="AlphaFoldDB" id="A0A383UY94"/>
<feature type="region of interest" description="Disordered" evidence="4">
    <location>
        <begin position="88"/>
        <end position="108"/>
    </location>
</feature>
<comment type="subcellular location">
    <subcellularLocation>
        <location evidence="1">Nucleus</location>
    </subcellularLocation>
</comment>
<dbReference type="PANTHER" id="PTHR12940">
    <property type="entry name" value="ES-2 PROTEIN - RELATED"/>
    <property type="match status" value="1"/>
</dbReference>